<dbReference type="GO" id="GO:0005524">
    <property type="term" value="F:ATP binding"/>
    <property type="evidence" value="ECO:0007669"/>
    <property type="project" value="UniProtKB-KW"/>
</dbReference>
<dbReference type="PIRSF" id="PIRSF039085">
    <property type="entry name" value="ABC_ATPase_HisP"/>
    <property type="match status" value="1"/>
</dbReference>
<organism evidence="6 7">
    <name type="scientific">Holtiella tumoricola</name>
    <dbReference type="NCBI Taxonomy" id="3018743"/>
    <lineage>
        <taxon>Bacteria</taxon>
        <taxon>Bacillati</taxon>
        <taxon>Bacillota</taxon>
        <taxon>Clostridia</taxon>
        <taxon>Lachnospirales</taxon>
        <taxon>Cellulosilyticaceae</taxon>
        <taxon>Holtiella</taxon>
    </lineage>
</organism>
<dbReference type="Gene3D" id="3.40.50.300">
    <property type="entry name" value="P-loop containing nucleotide triphosphate hydrolases"/>
    <property type="match status" value="1"/>
</dbReference>
<dbReference type="PROSITE" id="PS50893">
    <property type="entry name" value="ABC_TRANSPORTER_2"/>
    <property type="match status" value="1"/>
</dbReference>
<dbReference type="EMBL" id="JAQIFT010000016">
    <property type="protein sequence ID" value="MDA3730784.1"/>
    <property type="molecule type" value="Genomic_DNA"/>
</dbReference>
<evidence type="ECO:0000313" key="7">
    <source>
        <dbReference type="Proteomes" id="UP001169242"/>
    </source>
</evidence>
<evidence type="ECO:0000256" key="2">
    <source>
        <dbReference type="ARBA" id="ARBA00022448"/>
    </source>
</evidence>
<dbReference type="GO" id="GO:0015424">
    <property type="term" value="F:ABC-type amino acid transporter activity"/>
    <property type="evidence" value="ECO:0007669"/>
    <property type="project" value="InterPro"/>
</dbReference>
<dbReference type="PROSITE" id="PS00211">
    <property type="entry name" value="ABC_TRANSPORTER_1"/>
    <property type="match status" value="1"/>
</dbReference>
<sequence length="232" mass="25609">MLIIENLHKSFGKTKVLKGVNLHIKKGEILVVVGPSGGGKTTFLRSINYLEKCQEGSISLNGNYLLKEGHYANKKEIKSIRKDIGLVFQNYNLFPHLSVLENMIEAPIRVLGQTKEQATKEALNTLAFLGLSDKANSYPYELSGGQKQRVAIGRALCMNPQLMCFDEPTSALDPTLTEEVAKVIKSLSIKGMTILIITHDMGFAKKVADRIVSMDQGQIIEDHMYSESAVLA</sequence>
<dbReference type="Proteomes" id="UP001169242">
    <property type="component" value="Unassembled WGS sequence"/>
</dbReference>
<feature type="domain" description="ABC transporter" evidence="5">
    <location>
        <begin position="2"/>
        <end position="232"/>
    </location>
</feature>
<protein>
    <submittedName>
        <fullName evidence="6">Amino acid ABC transporter ATP-binding protein</fullName>
    </submittedName>
</protein>
<dbReference type="GO" id="GO:0016887">
    <property type="term" value="F:ATP hydrolysis activity"/>
    <property type="evidence" value="ECO:0007669"/>
    <property type="project" value="InterPro"/>
</dbReference>
<gene>
    <name evidence="6" type="ORF">PBV87_04630</name>
</gene>
<dbReference type="InterPro" id="IPR050086">
    <property type="entry name" value="MetN_ABC_transporter-like"/>
</dbReference>
<comment type="similarity">
    <text evidence="1">Belongs to the ABC transporter superfamily.</text>
</comment>
<dbReference type="SUPFAM" id="SSF52540">
    <property type="entry name" value="P-loop containing nucleoside triphosphate hydrolases"/>
    <property type="match status" value="1"/>
</dbReference>
<dbReference type="SMART" id="SM00382">
    <property type="entry name" value="AAA"/>
    <property type="match status" value="1"/>
</dbReference>
<keyword evidence="7" id="KW-1185">Reference proteome</keyword>
<dbReference type="InterPro" id="IPR027417">
    <property type="entry name" value="P-loop_NTPase"/>
</dbReference>
<evidence type="ECO:0000259" key="5">
    <source>
        <dbReference type="PROSITE" id="PS50893"/>
    </source>
</evidence>
<evidence type="ECO:0000256" key="1">
    <source>
        <dbReference type="ARBA" id="ARBA00005417"/>
    </source>
</evidence>
<comment type="caution">
    <text evidence="6">The sequence shown here is derived from an EMBL/GenBank/DDBJ whole genome shotgun (WGS) entry which is preliminary data.</text>
</comment>
<evidence type="ECO:0000256" key="4">
    <source>
        <dbReference type="ARBA" id="ARBA00022840"/>
    </source>
</evidence>
<dbReference type="InterPro" id="IPR030679">
    <property type="entry name" value="ABC_ATPase_HisP-typ"/>
</dbReference>
<dbReference type="RefSeq" id="WP_271011298.1">
    <property type="nucleotide sequence ID" value="NZ_JAQIFT010000016.1"/>
</dbReference>
<dbReference type="AlphaFoldDB" id="A0AA42DKP5"/>
<reference evidence="6" key="1">
    <citation type="journal article" date="2023" name="Int. J. Syst. Evol. Microbiol.">
        <title>&lt;i&gt;Holtiella tumoricola&lt;/i&gt; gen. nov. sp. nov., isolated from a human clinical sample.</title>
        <authorList>
            <person name="Allen-Vercoe E."/>
            <person name="Daigneault M.C."/>
            <person name="Vancuren S.J."/>
            <person name="Cochrane K."/>
            <person name="O'Neal L.L."/>
            <person name="Sankaranarayanan K."/>
            <person name="Lawson P.A."/>
        </authorList>
    </citation>
    <scope>NUCLEOTIDE SEQUENCE</scope>
    <source>
        <strain evidence="6">CC70A</strain>
    </source>
</reference>
<keyword evidence="3" id="KW-0547">Nucleotide-binding</keyword>
<dbReference type="InterPro" id="IPR017871">
    <property type="entry name" value="ABC_transporter-like_CS"/>
</dbReference>
<evidence type="ECO:0000256" key="3">
    <source>
        <dbReference type="ARBA" id="ARBA00022741"/>
    </source>
</evidence>
<keyword evidence="2" id="KW-0813">Transport</keyword>
<name>A0AA42DKP5_9FIRM</name>
<dbReference type="PANTHER" id="PTHR43166:SF4">
    <property type="entry name" value="PHOSPHONATES IMPORT ATP-BINDING PROTEIN PHNC"/>
    <property type="match status" value="1"/>
</dbReference>
<dbReference type="InterPro" id="IPR003593">
    <property type="entry name" value="AAA+_ATPase"/>
</dbReference>
<dbReference type="InterPro" id="IPR003439">
    <property type="entry name" value="ABC_transporter-like_ATP-bd"/>
</dbReference>
<proteinExistence type="inferred from homology"/>
<accession>A0AA42DKP5</accession>
<evidence type="ECO:0000313" key="6">
    <source>
        <dbReference type="EMBL" id="MDA3730784.1"/>
    </source>
</evidence>
<dbReference type="Pfam" id="PF00005">
    <property type="entry name" value="ABC_tran"/>
    <property type="match status" value="1"/>
</dbReference>
<dbReference type="PANTHER" id="PTHR43166">
    <property type="entry name" value="AMINO ACID IMPORT ATP-BINDING PROTEIN"/>
    <property type="match status" value="1"/>
</dbReference>
<keyword evidence="4 6" id="KW-0067">ATP-binding</keyword>